<gene>
    <name evidence="1" type="ORF">PsorP6_003836</name>
</gene>
<reference evidence="1 2" key="1">
    <citation type="journal article" date="2022" name="bioRxiv">
        <title>The genome of the oomycete Peronosclerospora sorghi, a cosmopolitan pathogen of maize and sorghum, is inflated with dispersed pseudogenes.</title>
        <authorList>
            <person name="Fletcher K."/>
            <person name="Martin F."/>
            <person name="Isakeit T."/>
            <person name="Cavanaugh K."/>
            <person name="Magill C."/>
            <person name="Michelmore R."/>
        </authorList>
    </citation>
    <scope>NUCLEOTIDE SEQUENCE [LARGE SCALE GENOMIC DNA]</scope>
    <source>
        <strain evidence="1">P6</strain>
    </source>
</reference>
<dbReference type="EMBL" id="CM047587">
    <property type="protein sequence ID" value="KAI9906901.1"/>
    <property type="molecule type" value="Genomic_DNA"/>
</dbReference>
<accession>A0ACC0VMA0</accession>
<sequence>MLSNGVESKITKADKLADVAKEVGCSLAQLSIAWVLANPHVTTVILGPTSIEQLDENLKAMEYVDKITPKIREKIDAIADLKPSLFPPVEPHVVSLRQKWLSCCLLRLRWQLIAEMFSERIFN</sequence>
<dbReference type="Proteomes" id="UP001163321">
    <property type="component" value="Chromosome 8"/>
</dbReference>
<evidence type="ECO:0000313" key="1">
    <source>
        <dbReference type="EMBL" id="KAI9906901.1"/>
    </source>
</evidence>
<proteinExistence type="predicted"/>
<keyword evidence="2" id="KW-1185">Reference proteome</keyword>
<organism evidence="1 2">
    <name type="scientific">Peronosclerospora sorghi</name>
    <dbReference type="NCBI Taxonomy" id="230839"/>
    <lineage>
        <taxon>Eukaryota</taxon>
        <taxon>Sar</taxon>
        <taxon>Stramenopiles</taxon>
        <taxon>Oomycota</taxon>
        <taxon>Peronosporomycetes</taxon>
        <taxon>Peronosporales</taxon>
        <taxon>Peronosporaceae</taxon>
        <taxon>Peronosclerospora</taxon>
    </lineage>
</organism>
<evidence type="ECO:0000313" key="2">
    <source>
        <dbReference type="Proteomes" id="UP001163321"/>
    </source>
</evidence>
<name>A0ACC0VMA0_9STRA</name>
<comment type="caution">
    <text evidence="1">The sequence shown here is derived from an EMBL/GenBank/DDBJ whole genome shotgun (WGS) entry which is preliminary data.</text>
</comment>
<protein>
    <submittedName>
        <fullName evidence="1">Uncharacterized protein</fullName>
    </submittedName>
</protein>